<evidence type="ECO:0000256" key="1">
    <source>
        <dbReference type="ARBA" id="ARBA00004141"/>
    </source>
</evidence>
<keyword evidence="2" id="KW-0812">Transmembrane</keyword>
<evidence type="ECO:0000313" key="6">
    <source>
        <dbReference type="Proteomes" id="UP001399917"/>
    </source>
</evidence>
<evidence type="ECO:0000256" key="3">
    <source>
        <dbReference type="ARBA" id="ARBA00022989"/>
    </source>
</evidence>
<evidence type="ECO:0008006" key="7">
    <source>
        <dbReference type="Google" id="ProtNLM"/>
    </source>
</evidence>
<accession>A0ABP7K9S1</accession>
<organism evidence="5 6">
    <name type="scientific">Celeribacter arenosi</name>
    <dbReference type="NCBI Taxonomy" id="792649"/>
    <lineage>
        <taxon>Bacteria</taxon>
        <taxon>Pseudomonadati</taxon>
        <taxon>Pseudomonadota</taxon>
        <taxon>Alphaproteobacteria</taxon>
        <taxon>Rhodobacterales</taxon>
        <taxon>Roseobacteraceae</taxon>
        <taxon>Celeribacter</taxon>
    </lineage>
</organism>
<keyword evidence="6" id="KW-1185">Reference proteome</keyword>
<keyword evidence="4" id="KW-0472">Membrane</keyword>
<gene>
    <name evidence="5" type="ORF">GCM10022404_20640</name>
</gene>
<name>A0ABP7K9S1_9RHOB</name>
<evidence type="ECO:0000256" key="2">
    <source>
        <dbReference type="ARBA" id="ARBA00022692"/>
    </source>
</evidence>
<reference evidence="6" key="1">
    <citation type="journal article" date="2019" name="Int. J. Syst. Evol. Microbiol.">
        <title>The Global Catalogue of Microorganisms (GCM) 10K type strain sequencing project: providing services to taxonomists for standard genome sequencing and annotation.</title>
        <authorList>
            <consortium name="The Broad Institute Genomics Platform"/>
            <consortium name="The Broad Institute Genome Sequencing Center for Infectious Disease"/>
            <person name="Wu L."/>
            <person name="Ma J."/>
        </authorList>
    </citation>
    <scope>NUCLEOTIDE SEQUENCE [LARGE SCALE GENOMIC DNA]</scope>
    <source>
        <strain evidence="6">JCM 17190</strain>
    </source>
</reference>
<dbReference type="Gene3D" id="3.40.50.1820">
    <property type="entry name" value="alpha/beta hydrolase"/>
    <property type="match status" value="1"/>
</dbReference>
<comment type="subcellular location">
    <subcellularLocation>
        <location evidence="1">Membrane</location>
        <topology evidence="1">Multi-pass membrane protein</topology>
    </subcellularLocation>
</comment>
<evidence type="ECO:0000313" key="5">
    <source>
        <dbReference type="EMBL" id="GAA3870552.1"/>
    </source>
</evidence>
<dbReference type="InterPro" id="IPR029058">
    <property type="entry name" value="AB_hydrolase_fold"/>
</dbReference>
<dbReference type="SUPFAM" id="SSF53474">
    <property type="entry name" value="alpha/beta-Hydrolases"/>
    <property type="match status" value="1"/>
</dbReference>
<comment type="caution">
    <text evidence="5">The sequence shown here is derived from an EMBL/GenBank/DDBJ whole genome shotgun (WGS) entry which is preliminary data.</text>
</comment>
<dbReference type="Proteomes" id="UP001399917">
    <property type="component" value="Unassembled WGS sequence"/>
</dbReference>
<evidence type="ECO:0000256" key="4">
    <source>
        <dbReference type="ARBA" id="ARBA00023136"/>
    </source>
</evidence>
<proteinExistence type="predicted"/>
<dbReference type="Pfam" id="PF05277">
    <property type="entry name" value="DUF726"/>
    <property type="match status" value="1"/>
</dbReference>
<dbReference type="EMBL" id="BAABDF010000007">
    <property type="protein sequence ID" value="GAA3870552.1"/>
    <property type="molecule type" value="Genomic_DNA"/>
</dbReference>
<protein>
    <recommendedName>
        <fullName evidence="7">AB hydrolase-1 domain-containing protein</fullName>
    </recommendedName>
</protein>
<dbReference type="RefSeq" id="WP_344847008.1">
    <property type="nucleotide sequence ID" value="NZ_BAABDF010000007.1"/>
</dbReference>
<dbReference type="InterPro" id="IPR007941">
    <property type="entry name" value="DUF726"/>
</dbReference>
<keyword evidence="3" id="KW-1133">Transmembrane helix</keyword>
<sequence>MPLVQVNVTGSQAVEVEDGALGRALETAPKDAPVIICIHGYKFSPQVPAHTPHDHILALDPKRACRKAVSWPRALGFGGGDAAEGLCISLGWEARGSIWQAYERAAQTGEALARLIWKLDRPVHLIGHSLGARVALAALGHLHAGAVDRLVLLTAAEFRDKALAALDSEAGGAAEVINVTSRENDVYDWLFELALFKGDGDWRSLGSGLGTSRRNWVDVQIDDVQTRAALGRLGFSIPAADRLICHWSPYLRKGVFDFYASALRSPERLPMGLMQSLFERPHAPRWSRLLTPRLQPRSLPFRRNPTF</sequence>